<dbReference type="EC" id="2.4.-.-" evidence="9"/>
<evidence type="ECO:0000256" key="5">
    <source>
        <dbReference type="ARBA" id="ARBA00022989"/>
    </source>
</evidence>
<evidence type="ECO:0000256" key="4">
    <source>
        <dbReference type="ARBA" id="ARBA00022692"/>
    </source>
</evidence>
<dbReference type="SUPFAM" id="SSF53448">
    <property type="entry name" value="Nucleotide-diphospho-sugar transferases"/>
    <property type="match status" value="1"/>
</dbReference>
<keyword evidence="10" id="KW-1185">Reference proteome</keyword>
<proteinExistence type="predicted"/>
<dbReference type="Gene3D" id="3.90.550.10">
    <property type="entry name" value="Spore Coat Polysaccharide Biosynthesis Protein SpsA, Chain A"/>
    <property type="match status" value="1"/>
</dbReference>
<name>A0ABU9L3Z5_9FLAO</name>
<dbReference type="GO" id="GO:0016757">
    <property type="term" value="F:glycosyltransferase activity"/>
    <property type="evidence" value="ECO:0007669"/>
    <property type="project" value="UniProtKB-KW"/>
</dbReference>
<keyword evidence="2 9" id="KW-0328">Glycosyltransferase</keyword>
<keyword evidence="5 7" id="KW-1133">Transmembrane helix</keyword>
<feature type="transmembrane region" description="Helical" evidence="7">
    <location>
        <begin position="232"/>
        <end position="256"/>
    </location>
</feature>
<evidence type="ECO:0000256" key="7">
    <source>
        <dbReference type="SAM" id="Phobius"/>
    </source>
</evidence>
<accession>A0ABU9L3Z5</accession>
<evidence type="ECO:0000256" key="2">
    <source>
        <dbReference type="ARBA" id="ARBA00022676"/>
    </source>
</evidence>
<dbReference type="InterPro" id="IPR050256">
    <property type="entry name" value="Glycosyltransferase_2"/>
</dbReference>
<reference evidence="9 10" key="1">
    <citation type="submission" date="2024-04" db="EMBL/GenBank/DDBJ databases">
        <title>whole genome sequencing of Lutimonas vermicola strain IMCC1616.</title>
        <authorList>
            <person name="Bae S.S."/>
        </authorList>
    </citation>
    <scope>NUCLEOTIDE SEQUENCE [LARGE SCALE GENOMIC DNA]</scope>
    <source>
        <strain evidence="9 10">IMCC1616</strain>
    </source>
</reference>
<gene>
    <name evidence="9" type="ORF">AABB81_14725</name>
</gene>
<evidence type="ECO:0000259" key="8">
    <source>
        <dbReference type="Pfam" id="PF00535"/>
    </source>
</evidence>
<dbReference type="RefSeq" id="WP_342161319.1">
    <property type="nucleotide sequence ID" value="NZ_JBCDNA010000003.1"/>
</dbReference>
<evidence type="ECO:0000313" key="10">
    <source>
        <dbReference type="Proteomes" id="UP001474120"/>
    </source>
</evidence>
<dbReference type="CDD" id="cd04187">
    <property type="entry name" value="DPM1_like_bac"/>
    <property type="match status" value="1"/>
</dbReference>
<evidence type="ECO:0000256" key="6">
    <source>
        <dbReference type="ARBA" id="ARBA00023136"/>
    </source>
</evidence>
<keyword evidence="4 7" id="KW-0812">Transmembrane</keyword>
<protein>
    <submittedName>
        <fullName evidence="9">Glycosyltransferase family 2 protein</fullName>
        <ecNumber evidence="9">2.4.-.-</ecNumber>
    </submittedName>
</protein>
<keyword evidence="6 7" id="KW-0472">Membrane</keyword>
<keyword evidence="3 9" id="KW-0808">Transferase</keyword>
<organism evidence="9 10">
    <name type="scientific">Lutimonas vermicola</name>
    <dbReference type="NCBI Taxonomy" id="414288"/>
    <lineage>
        <taxon>Bacteria</taxon>
        <taxon>Pseudomonadati</taxon>
        <taxon>Bacteroidota</taxon>
        <taxon>Flavobacteriia</taxon>
        <taxon>Flavobacteriales</taxon>
        <taxon>Flavobacteriaceae</taxon>
        <taxon>Lutimonas</taxon>
    </lineage>
</organism>
<dbReference type="EMBL" id="JBCDNA010000003">
    <property type="protein sequence ID" value="MEL4457159.1"/>
    <property type="molecule type" value="Genomic_DNA"/>
</dbReference>
<dbReference type="Proteomes" id="UP001474120">
    <property type="component" value="Unassembled WGS sequence"/>
</dbReference>
<evidence type="ECO:0000256" key="3">
    <source>
        <dbReference type="ARBA" id="ARBA00022679"/>
    </source>
</evidence>
<dbReference type="PANTHER" id="PTHR48090">
    <property type="entry name" value="UNDECAPRENYL-PHOSPHATE 4-DEOXY-4-FORMAMIDO-L-ARABINOSE TRANSFERASE-RELATED"/>
    <property type="match status" value="1"/>
</dbReference>
<comment type="caution">
    <text evidence="9">The sequence shown here is derived from an EMBL/GenBank/DDBJ whole genome shotgun (WGS) entry which is preliminary data.</text>
</comment>
<dbReference type="InterPro" id="IPR029044">
    <property type="entry name" value="Nucleotide-diphossugar_trans"/>
</dbReference>
<feature type="transmembrane region" description="Helical" evidence="7">
    <location>
        <begin position="268"/>
        <end position="289"/>
    </location>
</feature>
<sequence>MKTISIVIPAYNEEESLPFLLDSLLALFEKKEYILEIIVIDDGSKDNTFDVVRKYNKVNNYIKGIKLSRNMGHQAALDCGLRHTIGDAVISMDADMQHPPEMIPKMLDLWENEDFEVVLTSKMENRDTGLFYMIWSKTFYSVFNKWSEVKLTPNGSDFRLMGRKSLDAILKMPEYHKFYRGLVHFVGFKTVTIPSHVDKRIAGTRSYTFSKSLRLASDGLFSFSNFALKLPFFFGLILLCIVIFYLAYVVIGMFAFNFQFVKGWPSTITLIILSMGLQLVFMGIIGLYIGKIFNEVKSRPQYFKDEEVGIGKTSD</sequence>
<dbReference type="PANTHER" id="PTHR48090:SF1">
    <property type="entry name" value="PROPHAGE BACTOPRENOL GLUCOSYL TRANSFERASE HOMOLOG"/>
    <property type="match status" value="1"/>
</dbReference>
<feature type="domain" description="Glycosyltransferase 2-like" evidence="8">
    <location>
        <begin position="5"/>
        <end position="169"/>
    </location>
</feature>
<dbReference type="InterPro" id="IPR001173">
    <property type="entry name" value="Glyco_trans_2-like"/>
</dbReference>
<evidence type="ECO:0000313" key="9">
    <source>
        <dbReference type="EMBL" id="MEL4457159.1"/>
    </source>
</evidence>
<evidence type="ECO:0000256" key="1">
    <source>
        <dbReference type="ARBA" id="ARBA00004141"/>
    </source>
</evidence>
<dbReference type="Pfam" id="PF00535">
    <property type="entry name" value="Glycos_transf_2"/>
    <property type="match status" value="1"/>
</dbReference>
<comment type="subcellular location">
    <subcellularLocation>
        <location evidence="1">Membrane</location>
        <topology evidence="1">Multi-pass membrane protein</topology>
    </subcellularLocation>
</comment>